<dbReference type="PANTHER" id="PTHR46055:SF3">
    <property type="entry name" value="CIRCADIAN LOCOMOTER OUTPUT CYCLES PROTEIN KAPUT"/>
    <property type="match status" value="1"/>
</dbReference>
<dbReference type="Pfam" id="PF00010">
    <property type="entry name" value="HLH"/>
    <property type="match status" value="1"/>
</dbReference>
<evidence type="ECO:0000256" key="2">
    <source>
        <dbReference type="ARBA" id="ARBA00023015"/>
    </source>
</evidence>
<evidence type="ECO:0000259" key="11">
    <source>
        <dbReference type="PROSITE" id="PS50888"/>
    </source>
</evidence>
<evidence type="ECO:0000256" key="6">
    <source>
        <dbReference type="ARBA" id="ARBA00023163"/>
    </source>
</evidence>
<dbReference type="InterPro" id="IPR001067">
    <property type="entry name" value="Nuc_translocat"/>
</dbReference>
<dbReference type="GO" id="GO:0046983">
    <property type="term" value="F:protein dimerization activity"/>
    <property type="evidence" value="ECO:0007669"/>
    <property type="project" value="InterPro"/>
</dbReference>
<dbReference type="InterPro" id="IPR035965">
    <property type="entry name" value="PAS-like_dom_sf"/>
</dbReference>
<dbReference type="OrthoDB" id="411251at2759"/>
<dbReference type="SUPFAM" id="SSF47459">
    <property type="entry name" value="HLH, helix-loop-helix DNA-binding domain"/>
    <property type="match status" value="1"/>
</dbReference>
<organism evidence="12 13">
    <name type="scientific">Tigriopus californicus</name>
    <name type="common">Marine copepod</name>
    <dbReference type="NCBI Taxonomy" id="6832"/>
    <lineage>
        <taxon>Eukaryota</taxon>
        <taxon>Metazoa</taxon>
        <taxon>Ecdysozoa</taxon>
        <taxon>Arthropoda</taxon>
        <taxon>Crustacea</taxon>
        <taxon>Multicrustacea</taxon>
        <taxon>Hexanauplia</taxon>
        <taxon>Copepoda</taxon>
        <taxon>Harpacticoida</taxon>
        <taxon>Harpacticidae</taxon>
        <taxon>Tigriopus</taxon>
    </lineage>
</organism>
<dbReference type="SMART" id="SM00086">
    <property type="entry name" value="PAC"/>
    <property type="match status" value="1"/>
</dbReference>
<feature type="region of interest" description="Disordered" evidence="9">
    <location>
        <begin position="1"/>
        <end position="20"/>
    </location>
</feature>
<keyword evidence="4" id="KW-0238">DNA-binding</keyword>
<dbReference type="InterPro" id="IPR013767">
    <property type="entry name" value="PAS_fold"/>
</dbReference>
<name>A0A553N7U0_TIGCA</name>
<dbReference type="Pfam" id="PF00989">
    <property type="entry name" value="PAS"/>
    <property type="match status" value="1"/>
</dbReference>
<dbReference type="GO" id="GO:0032922">
    <property type="term" value="P:circadian regulation of gene expression"/>
    <property type="evidence" value="ECO:0007669"/>
    <property type="project" value="InterPro"/>
</dbReference>
<feature type="domain" description="BHLH" evidence="11">
    <location>
        <begin position="12"/>
        <end position="62"/>
    </location>
</feature>
<dbReference type="AlphaFoldDB" id="A0A553N7U0"/>
<evidence type="ECO:0000313" key="12">
    <source>
        <dbReference type="EMBL" id="TRY61506.1"/>
    </source>
</evidence>
<keyword evidence="8" id="KW-0175">Coiled coil</keyword>
<evidence type="ECO:0000259" key="10">
    <source>
        <dbReference type="PROSITE" id="PS50112"/>
    </source>
</evidence>
<dbReference type="InterPro" id="IPR047230">
    <property type="entry name" value="CLOCK-like"/>
</dbReference>
<evidence type="ECO:0000256" key="8">
    <source>
        <dbReference type="SAM" id="Coils"/>
    </source>
</evidence>
<keyword evidence="2" id="KW-0805">Transcription regulation</keyword>
<keyword evidence="6" id="KW-0804">Transcription</keyword>
<dbReference type="OMA" id="EQLFMAK"/>
<evidence type="ECO:0000256" key="9">
    <source>
        <dbReference type="SAM" id="MobiDB-lite"/>
    </source>
</evidence>
<dbReference type="SMART" id="SM00353">
    <property type="entry name" value="HLH"/>
    <property type="match status" value="1"/>
</dbReference>
<protein>
    <recommendedName>
        <fullName evidence="14">Circadian locomoter output cycles protein kaput</fullName>
    </recommendedName>
</protein>
<keyword evidence="1" id="KW-0677">Repeat</keyword>
<dbReference type="Pfam" id="PF14598">
    <property type="entry name" value="PAS_11"/>
    <property type="match status" value="1"/>
</dbReference>
<keyword evidence="5" id="KW-0010">Activator</keyword>
<comment type="caution">
    <text evidence="12">The sequence shown here is derived from an EMBL/GenBank/DDBJ whole genome shotgun (WGS) entry which is preliminary data.</text>
</comment>
<evidence type="ECO:0000256" key="7">
    <source>
        <dbReference type="ARBA" id="ARBA00023242"/>
    </source>
</evidence>
<dbReference type="Gene3D" id="3.30.450.20">
    <property type="entry name" value="PAS domain"/>
    <property type="match status" value="2"/>
</dbReference>
<sequence>MMMDDYDEKDDTKRKSRNLSEKKRRDQFNILVTELGSMVSPNNRKMDKTTVLKSTINFLRQHNESSVKSQVHEIHEDWKPSFLSNEEFTHLMLEALEGFILVFSTDGAIVYASESMTSLVGFLPRDIMQRSIFEIIHERDKIMLYNTLNSPNDLDQETEVNFYLHFKRLDIRHADENKGYELVKLTGYFRKWTINEPLNDGNGSDDDNISLQSGYSRLSTQDGTITARKTVFVSTARAQTTQLLREMPLTHFAKSEFISRYSLEWKFLFLDHRAPPIIGYLPFELLGTSGYDYYHMDDLERISLCHEALMQTGEGTSCMHRFLSKGQHWVWLQTRYFISYHQWNSKPEFVVATHRVISYLDVIKEFKNETDEKESELGSLDIRSRYPTTESPTWSSKSSMCGSSGTGASSSKFSQEHKQSYSDNNLSDGAHPVGSFDSIGRSPGAMPGGRPLKNLDRGESIPTMGDRNGESKMTNESRQPVMQIATPTPQSSNGFSGPTTVLVPAPMAAMPNPHIAMASRPHIVMTPAQLQLQEQLRAKHNELSRRIVEQQEELRRVSEQLVMSQYGLVPVTVTFQQQPTSIGSNPSLSGLVSTPQGTDMSPYMPPITSRSDITLHGATSISSGHPSRETGLRSHVFYTSVTSNDFNSDARDKL</sequence>
<proteinExistence type="predicted"/>
<feature type="compositionally biased region" description="Basic and acidic residues" evidence="9">
    <location>
        <begin position="10"/>
        <end position="20"/>
    </location>
</feature>
<dbReference type="CDD" id="cd00130">
    <property type="entry name" value="PAS"/>
    <property type="match status" value="2"/>
</dbReference>
<keyword evidence="7" id="KW-0539">Nucleus</keyword>
<evidence type="ECO:0008006" key="14">
    <source>
        <dbReference type="Google" id="ProtNLM"/>
    </source>
</evidence>
<feature type="compositionally biased region" description="Low complexity" evidence="9">
    <location>
        <begin position="395"/>
        <end position="413"/>
    </location>
</feature>
<evidence type="ECO:0000256" key="4">
    <source>
        <dbReference type="ARBA" id="ARBA00023125"/>
    </source>
</evidence>
<dbReference type="EMBL" id="VCGU01000459">
    <property type="protein sequence ID" value="TRY61506.1"/>
    <property type="molecule type" value="Genomic_DNA"/>
</dbReference>
<dbReference type="PANTHER" id="PTHR46055">
    <property type="entry name" value="CIRCADIAN LOCOMOTER OUTPUT CYCLES PROTEIN KAPUT"/>
    <property type="match status" value="1"/>
</dbReference>
<gene>
    <name evidence="12" type="ORF">TCAL_04391</name>
</gene>
<dbReference type="GO" id="GO:0045944">
    <property type="term" value="P:positive regulation of transcription by RNA polymerase II"/>
    <property type="evidence" value="ECO:0007669"/>
    <property type="project" value="UniProtKB-ARBA"/>
</dbReference>
<dbReference type="InterPro" id="IPR011598">
    <property type="entry name" value="bHLH_dom"/>
</dbReference>
<dbReference type="STRING" id="6832.A0A553N7U0"/>
<keyword evidence="3" id="KW-0090">Biological rhythms</keyword>
<feature type="domain" description="PAS" evidence="10">
    <location>
        <begin position="85"/>
        <end position="149"/>
    </location>
</feature>
<evidence type="ECO:0000256" key="1">
    <source>
        <dbReference type="ARBA" id="ARBA00022737"/>
    </source>
</evidence>
<dbReference type="PROSITE" id="PS50112">
    <property type="entry name" value="PAS"/>
    <property type="match status" value="1"/>
</dbReference>
<dbReference type="InterPro" id="IPR036638">
    <property type="entry name" value="HLH_DNA-bd_sf"/>
</dbReference>
<feature type="coiled-coil region" evidence="8">
    <location>
        <begin position="533"/>
        <end position="560"/>
    </location>
</feature>
<dbReference type="CDD" id="cd19735">
    <property type="entry name" value="bHLH-PAS_dCLOCK"/>
    <property type="match status" value="1"/>
</dbReference>
<evidence type="ECO:0000256" key="5">
    <source>
        <dbReference type="ARBA" id="ARBA00023159"/>
    </source>
</evidence>
<dbReference type="PROSITE" id="PS50888">
    <property type="entry name" value="BHLH"/>
    <property type="match status" value="1"/>
</dbReference>
<dbReference type="GO" id="GO:0000978">
    <property type="term" value="F:RNA polymerase II cis-regulatory region sequence-specific DNA binding"/>
    <property type="evidence" value="ECO:0007669"/>
    <property type="project" value="TreeGrafter"/>
</dbReference>
<dbReference type="SMART" id="SM00091">
    <property type="entry name" value="PAS"/>
    <property type="match status" value="2"/>
</dbReference>
<dbReference type="Gene3D" id="4.10.280.10">
    <property type="entry name" value="Helix-loop-helix DNA-binding domain"/>
    <property type="match status" value="1"/>
</dbReference>
<keyword evidence="13" id="KW-1185">Reference proteome</keyword>
<feature type="region of interest" description="Disordered" evidence="9">
    <location>
        <begin position="373"/>
        <end position="479"/>
    </location>
</feature>
<dbReference type="GO" id="GO:0005737">
    <property type="term" value="C:cytoplasm"/>
    <property type="evidence" value="ECO:0007669"/>
    <property type="project" value="InterPro"/>
</dbReference>
<dbReference type="SUPFAM" id="SSF55785">
    <property type="entry name" value="PYP-like sensor domain (PAS domain)"/>
    <property type="match status" value="2"/>
</dbReference>
<dbReference type="InterPro" id="IPR001610">
    <property type="entry name" value="PAC"/>
</dbReference>
<dbReference type="InterPro" id="IPR000014">
    <property type="entry name" value="PAS"/>
</dbReference>
<dbReference type="GO" id="GO:0000981">
    <property type="term" value="F:DNA-binding transcription factor activity, RNA polymerase II-specific"/>
    <property type="evidence" value="ECO:0007669"/>
    <property type="project" value="InterPro"/>
</dbReference>
<dbReference type="Proteomes" id="UP000318571">
    <property type="component" value="Chromosome 8"/>
</dbReference>
<dbReference type="GO" id="GO:1990513">
    <property type="term" value="C:CLOCK-BMAL transcription complex"/>
    <property type="evidence" value="ECO:0007669"/>
    <property type="project" value="TreeGrafter"/>
</dbReference>
<evidence type="ECO:0000313" key="13">
    <source>
        <dbReference type="Proteomes" id="UP000318571"/>
    </source>
</evidence>
<dbReference type="PRINTS" id="PR00785">
    <property type="entry name" value="NCTRNSLOCATR"/>
</dbReference>
<evidence type="ECO:0000256" key="3">
    <source>
        <dbReference type="ARBA" id="ARBA00023108"/>
    </source>
</evidence>
<accession>A0A553N7U0</accession>
<reference evidence="12 13" key="1">
    <citation type="journal article" date="2018" name="Nat. Ecol. Evol.">
        <title>Genomic signatures of mitonuclear coevolution across populations of Tigriopus californicus.</title>
        <authorList>
            <person name="Barreto F.S."/>
            <person name="Watson E.T."/>
            <person name="Lima T.G."/>
            <person name="Willett C.S."/>
            <person name="Edmands S."/>
            <person name="Li W."/>
            <person name="Burton R.S."/>
        </authorList>
    </citation>
    <scope>NUCLEOTIDE SEQUENCE [LARGE SCALE GENOMIC DNA]</scope>
    <source>
        <strain evidence="12 13">San Diego</strain>
    </source>
</reference>